<accession>A0A375GDI1</accession>
<sequence length="173" mass="18507">MPGTPTSARPVSSRISGIAGPIAVNASAMRRSRTAVSMVSTSPRPKATNIRRAWCSTQINRVSPIPVARKPAARCIGNTCTGYAVDACVIPRTTRSNSAADDPNHIQAALIKATAPPNVVNRCIVRDSARIRCSAAPSGIEEADETNMQILRLKKSCEGHHCIVQRQSFIVLH</sequence>
<name>A0A375GDI1_9BURK</name>
<evidence type="ECO:0000313" key="2">
    <source>
        <dbReference type="Proteomes" id="UP000257139"/>
    </source>
</evidence>
<gene>
    <name evidence="1" type="ORF">CBM2594_B30338</name>
</gene>
<dbReference type="Proteomes" id="UP000257139">
    <property type="component" value="Chromosome CBM2594_b"/>
</dbReference>
<dbReference type="AlphaFoldDB" id="A0A375GDI1"/>
<organism evidence="1 2">
    <name type="scientific">Cupriavidus taiwanensis</name>
    <dbReference type="NCBI Taxonomy" id="164546"/>
    <lineage>
        <taxon>Bacteria</taxon>
        <taxon>Pseudomonadati</taxon>
        <taxon>Pseudomonadota</taxon>
        <taxon>Betaproteobacteria</taxon>
        <taxon>Burkholderiales</taxon>
        <taxon>Burkholderiaceae</taxon>
        <taxon>Cupriavidus</taxon>
    </lineage>
</organism>
<proteinExistence type="predicted"/>
<evidence type="ECO:0000313" key="1">
    <source>
        <dbReference type="EMBL" id="SPC22488.1"/>
    </source>
</evidence>
<reference evidence="1 2" key="1">
    <citation type="submission" date="2018-01" db="EMBL/GenBank/DDBJ databases">
        <authorList>
            <person name="Clerissi C."/>
        </authorList>
    </citation>
    <scope>NUCLEOTIDE SEQUENCE [LARGE SCALE GENOMIC DNA]</scope>
    <source>
        <strain evidence="1">Cupriavidus taiwanensis STM 6021</strain>
    </source>
</reference>
<dbReference type="EMBL" id="LT978514">
    <property type="protein sequence ID" value="SPC22488.1"/>
    <property type="molecule type" value="Genomic_DNA"/>
</dbReference>
<protein>
    <submittedName>
        <fullName evidence="1">Uncharacterized protein</fullName>
    </submittedName>
</protein>